<dbReference type="FunFam" id="3.30.1360.40:FF:000001">
    <property type="entry name" value="Ribosome-recycling factor"/>
    <property type="match status" value="1"/>
</dbReference>
<comment type="similarity">
    <text evidence="2 6">Belongs to the RRF family.</text>
</comment>
<evidence type="ECO:0000256" key="2">
    <source>
        <dbReference type="ARBA" id="ARBA00005912"/>
    </source>
</evidence>
<evidence type="ECO:0000256" key="3">
    <source>
        <dbReference type="ARBA" id="ARBA00022490"/>
    </source>
</evidence>
<dbReference type="PANTHER" id="PTHR20982:SF3">
    <property type="entry name" value="MITOCHONDRIAL RIBOSOME RECYCLING FACTOR PSEUDO 1"/>
    <property type="match status" value="1"/>
</dbReference>
<dbReference type="OrthoDB" id="9804006at2"/>
<feature type="domain" description="Ribosome recycling factor" evidence="7">
    <location>
        <begin position="22"/>
        <end position="185"/>
    </location>
</feature>
<dbReference type="AlphaFoldDB" id="A0A388SC98"/>
<dbReference type="NCBIfam" id="TIGR00496">
    <property type="entry name" value="frr"/>
    <property type="match status" value="1"/>
</dbReference>
<evidence type="ECO:0000256" key="6">
    <source>
        <dbReference type="HAMAP-Rule" id="MF_00040"/>
    </source>
</evidence>
<dbReference type="EMBL" id="BGZJ01000001">
    <property type="protein sequence ID" value="GBO93846.1"/>
    <property type="molecule type" value="Genomic_DNA"/>
</dbReference>
<comment type="function">
    <text evidence="5 6">Responsible for the release of ribosomes from messenger RNA at the termination of protein biosynthesis. May increase the efficiency of translation by recycling ribosomes from one round of translation to another.</text>
</comment>
<accession>A0A401LNG6</accession>
<sequence length="187" mass="21262">MTTIQEIRSQTERKMTRSLEGLREEFRKIRTGRASTGLLDSIYVEYYGARTPLAQCASVNVADARTLTIQPYDRTLVKPIEKAIMESDLGLNPVTSGQTLRVPLPPLTEERRREITKVVKRLAEEGKVAIRNVRREANDAVKKLLKDKEISEDEARGSDNDIQKLTDKFIAEVDTVTEEKEKEIMTV</sequence>
<dbReference type="InterPro" id="IPR036191">
    <property type="entry name" value="RRF_sf"/>
</dbReference>
<accession>A0A388SC98</accession>
<dbReference type="CDD" id="cd00520">
    <property type="entry name" value="RRF"/>
    <property type="match status" value="1"/>
</dbReference>
<dbReference type="GO" id="GO:0005829">
    <property type="term" value="C:cytosol"/>
    <property type="evidence" value="ECO:0007669"/>
    <property type="project" value="GOC"/>
</dbReference>
<evidence type="ECO:0000313" key="8">
    <source>
        <dbReference type="EMBL" id="GBO93846.1"/>
    </source>
</evidence>
<dbReference type="PANTHER" id="PTHR20982">
    <property type="entry name" value="RIBOSOME RECYCLING FACTOR"/>
    <property type="match status" value="1"/>
</dbReference>
<evidence type="ECO:0000256" key="1">
    <source>
        <dbReference type="ARBA" id="ARBA00004496"/>
    </source>
</evidence>
<reference evidence="8 9" key="1">
    <citation type="journal article" date="2018" name="Int. J. Syst. Evol. Microbiol.">
        <title>Mesosutterella multiformis gen. nov., sp. nov., a member of the family Sutterellaceae and Sutterella megalosphaeroides sp. nov., isolated from human faeces.</title>
        <authorList>
            <person name="Sakamoto M."/>
            <person name="Ikeyama N."/>
            <person name="Kunihiro T."/>
            <person name="Iino T."/>
            <person name="Yuki M."/>
            <person name="Ohkuma M."/>
        </authorList>
    </citation>
    <scope>NUCLEOTIDE SEQUENCE [LARGE SCALE GENOMIC DNA]</scope>
    <source>
        <strain evidence="8 9">4NBBH2</strain>
    </source>
</reference>
<dbReference type="Proteomes" id="UP000266091">
    <property type="component" value="Unassembled WGS sequence"/>
</dbReference>
<dbReference type="GO" id="GO:0002184">
    <property type="term" value="P:cytoplasmic translational termination"/>
    <property type="evidence" value="ECO:0007669"/>
    <property type="project" value="TreeGrafter"/>
</dbReference>
<keyword evidence="3 6" id="KW-0963">Cytoplasm</keyword>
<dbReference type="Gene3D" id="3.30.1360.40">
    <property type="match status" value="1"/>
</dbReference>
<name>A0A388SC98_9BURK</name>
<organism evidence="8 9">
    <name type="scientific">Mesosutterella multiformis</name>
    <dbReference type="NCBI Taxonomy" id="2259133"/>
    <lineage>
        <taxon>Bacteria</taxon>
        <taxon>Pseudomonadati</taxon>
        <taxon>Pseudomonadota</taxon>
        <taxon>Betaproteobacteria</taxon>
        <taxon>Burkholderiales</taxon>
        <taxon>Sutterellaceae</taxon>
        <taxon>Mesosutterella</taxon>
    </lineage>
</organism>
<evidence type="ECO:0000256" key="4">
    <source>
        <dbReference type="ARBA" id="ARBA00022917"/>
    </source>
</evidence>
<dbReference type="FunFam" id="1.10.132.20:FF:000001">
    <property type="entry name" value="Ribosome-recycling factor"/>
    <property type="match status" value="1"/>
</dbReference>
<keyword evidence="4 6" id="KW-0648">Protein biosynthesis</keyword>
<dbReference type="RefSeq" id="WP_116270142.1">
    <property type="nucleotide sequence ID" value="NZ_BGZJ01000001.1"/>
</dbReference>
<dbReference type="InterPro" id="IPR002661">
    <property type="entry name" value="Ribosome_recyc_fac"/>
</dbReference>
<dbReference type="InterPro" id="IPR023584">
    <property type="entry name" value="Ribosome_recyc_fac_dom"/>
</dbReference>
<dbReference type="HAMAP" id="MF_00040">
    <property type="entry name" value="RRF"/>
    <property type="match status" value="1"/>
</dbReference>
<gene>
    <name evidence="6 8" type="primary">frr</name>
    <name evidence="8" type="ORF">MESMUL_12000</name>
</gene>
<dbReference type="Gene3D" id="1.10.132.20">
    <property type="entry name" value="Ribosome-recycling factor"/>
    <property type="match status" value="1"/>
</dbReference>
<evidence type="ECO:0000256" key="5">
    <source>
        <dbReference type="ARBA" id="ARBA00025050"/>
    </source>
</evidence>
<evidence type="ECO:0000313" key="9">
    <source>
        <dbReference type="Proteomes" id="UP000266091"/>
    </source>
</evidence>
<comment type="subcellular location">
    <subcellularLocation>
        <location evidence="1 6">Cytoplasm</location>
    </subcellularLocation>
</comment>
<dbReference type="GO" id="GO:0043023">
    <property type="term" value="F:ribosomal large subunit binding"/>
    <property type="evidence" value="ECO:0007669"/>
    <property type="project" value="TreeGrafter"/>
</dbReference>
<keyword evidence="9" id="KW-1185">Reference proteome</keyword>
<dbReference type="Pfam" id="PF01765">
    <property type="entry name" value="RRF"/>
    <property type="match status" value="1"/>
</dbReference>
<proteinExistence type="inferred from homology"/>
<evidence type="ECO:0000259" key="7">
    <source>
        <dbReference type="Pfam" id="PF01765"/>
    </source>
</evidence>
<comment type="caution">
    <text evidence="8">The sequence shown here is derived from an EMBL/GenBank/DDBJ whole genome shotgun (WGS) entry which is preliminary data.</text>
</comment>
<protein>
    <recommendedName>
        <fullName evidence="6">Ribosome-recycling factor</fullName>
        <shortName evidence="6">RRF</shortName>
    </recommendedName>
    <alternativeName>
        <fullName evidence="6">Ribosome-releasing factor</fullName>
    </alternativeName>
</protein>
<dbReference type="SUPFAM" id="SSF55194">
    <property type="entry name" value="Ribosome recycling factor, RRF"/>
    <property type="match status" value="1"/>
</dbReference>